<sequence>MGITVNHAEPPQRPTNCDPTATNMNVFVWYTLLYLRVYTRGIPILLRERQVEPGGPKSSHGGQSDRKTKHFLRSGSVCHVPEDAARI</sequence>
<dbReference type="EMBL" id="BMAU01021303">
    <property type="protein sequence ID" value="GFY11022.1"/>
    <property type="molecule type" value="Genomic_DNA"/>
</dbReference>
<organism evidence="2 3">
    <name type="scientific">Trichonephila clavipes</name>
    <name type="common">Golden silk orbweaver</name>
    <name type="synonym">Nephila clavipes</name>
    <dbReference type="NCBI Taxonomy" id="2585209"/>
    <lineage>
        <taxon>Eukaryota</taxon>
        <taxon>Metazoa</taxon>
        <taxon>Ecdysozoa</taxon>
        <taxon>Arthropoda</taxon>
        <taxon>Chelicerata</taxon>
        <taxon>Arachnida</taxon>
        <taxon>Araneae</taxon>
        <taxon>Araneomorphae</taxon>
        <taxon>Entelegynae</taxon>
        <taxon>Araneoidea</taxon>
        <taxon>Nephilidae</taxon>
        <taxon>Trichonephila</taxon>
    </lineage>
</organism>
<feature type="region of interest" description="Disordered" evidence="1">
    <location>
        <begin position="1"/>
        <end position="20"/>
    </location>
</feature>
<dbReference type="AlphaFoldDB" id="A0A8X6SL24"/>
<keyword evidence="3" id="KW-1185">Reference proteome</keyword>
<dbReference type="Proteomes" id="UP000887159">
    <property type="component" value="Unassembled WGS sequence"/>
</dbReference>
<evidence type="ECO:0000313" key="2">
    <source>
        <dbReference type="EMBL" id="GFY11022.1"/>
    </source>
</evidence>
<evidence type="ECO:0000313" key="3">
    <source>
        <dbReference type="Proteomes" id="UP000887159"/>
    </source>
</evidence>
<protein>
    <submittedName>
        <fullName evidence="2">Uncharacterized protein</fullName>
    </submittedName>
</protein>
<comment type="caution">
    <text evidence="2">The sequence shown here is derived from an EMBL/GenBank/DDBJ whole genome shotgun (WGS) entry which is preliminary data.</text>
</comment>
<evidence type="ECO:0000256" key="1">
    <source>
        <dbReference type="SAM" id="MobiDB-lite"/>
    </source>
</evidence>
<reference evidence="2" key="1">
    <citation type="submission" date="2020-08" db="EMBL/GenBank/DDBJ databases">
        <title>Multicomponent nature underlies the extraordinary mechanical properties of spider dragline silk.</title>
        <authorList>
            <person name="Kono N."/>
            <person name="Nakamura H."/>
            <person name="Mori M."/>
            <person name="Yoshida Y."/>
            <person name="Ohtoshi R."/>
            <person name="Malay A.D."/>
            <person name="Moran D.A.P."/>
            <person name="Tomita M."/>
            <person name="Numata K."/>
            <person name="Arakawa K."/>
        </authorList>
    </citation>
    <scope>NUCLEOTIDE SEQUENCE</scope>
</reference>
<gene>
    <name evidence="2" type="ORF">TNCV_2201301</name>
</gene>
<feature type="region of interest" description="Disordered" evidence="1">
    <location>
        <begin position="49"/>
        <end position="75"/>
    </location>
</feature>
<name>A0A8X6SL24_TRICX</name>
<accession>A0A8X6SL24</accession>
<proteinExistence type="predicted"/>